<reference evidence="6" key="2">
    <citation type="submission" date="2020-09" db="EMBL/GenBank/DDBJ databases">
        <authorList>
            <person name="Sun Q."/>
            <person name="Kim S."/>
        </authorList>
    </citation>
    <scope>NUCLEOTIDE SEQUENCE</scope>
    <source>
        <strain evidence="6">KCTC 22164</strain>
    </source>
</reference>
<evidence type="ECO:0000313" key="6">
    <source>
        <dbReference type="EMBL" id="GGW91500.1"/>
    </source>
</evidence>
<accession>A0A918N018</accession>
<dbReference type="Pfam" id="PF22022">
    <property type="entry name" value="Phage_int_M"/>
    <property type="match status" value="1"/>
</dbReference>
<dbReference type="RefSeq" id="WP_189407359.1">
    <property type="nucleotide sequence ID" value="NZ_BMXP01000007.1"/>
</dbReference>
<gene>
    <name evidence="6" type="primary">intA</name>
    <name evidence="6" type="ORF">GCM10007391_27350</name>
</gene>
<dbReference type="InterPro" id="IPR053876">
    <property type="entry name" value="Phage_int_M"/>
</dbReference>
<evidence type="ECO:0000256" key="4">
    <source>
        <dbReference type="ARBA" id="ARBA00023172"/>
    </source>
</evidence>
<comment type="caution">
    <text evidence="6">The sequence shown here is derived from an EMBL/GenBank/DDBJ whole genome shotgun (WGS) entry which is preliminary data.</text>
</comment>
<dbReference type="InterPro" id="IPR013762">
    <property type="entry name" value="Integrase-like_cat_sf"/>
</dbReference>
<evidence type="ECO:0000256" key="2">
    <source>
        <dbReference type="ARBA" id="ARBA00022908"/>
    </source>
</evidence>
<keyword evidence="7" id="KW-1185">Reference proteome</keyword>
<dbReference type="GO" id="GO:0006310">
    <property type="term" value="P:DNA recombination"/>
    <property type="evidence" value="ECO:0007669"/>
    <property type="project" value="UniProtKB-KW"/>
</dbReference>
<dbReference type="Gene3D" id="3.30.160.390">
    <property type="entry name" value="Integrase, DNA-binding domain"/>
    <property type="match status" value="1"/>
</dbReference>
<dbReference type="Proteomes" id="UP000631300">
    <property type="component" value="Unassembled WGS sequence"/>
</dbReference>
<dbReference type="InterPro" id="IPR002104">
    <property type="entry name" value="Integrase_catalytic"/>
</dbReference>
<dbReference type="CDD" id="cd00801">
    <property type="entry name" value="INT_P4_C"/>
    <property type="match status" value="1"/>
</dbReference>
<dbReference type="InterPro" id="IPR010998">
    <property type="entry name" value="Integrase_recombinase_N"/>
</dbReference>
<proteinExistence type="inferred from homology"/>
<dbReference type="InterPro" id="IPR025166">
    <property type="entry name" value="Integrase_DNA_bind_dom"/>
</dbReference>
<evidence type="ECO:0000313" key="7">
    <source>
        <dbReference type="Proteomes" id="UP000631300"/>
    </source>
</evidence>
<organism evidence="6 7">
    <name type="scientific">Alteromonas halophila</name>
    <dbReference type="NCBI Taxonomy" id="516698"/>
    <lineage>
        <taxon>Bacteria</taxon>
        <taxon>Pseudomonadati</taxon>
        <taxon>Pseudomonadota</taxon>
        <taxon>Gammaproteobacteria</taxon>
        <taxon>Alteromonadales</taxon>
        <taxon>Alteromonadaceae</taxon>
        <taxon>Alteromonas/Salinimonas group</taxon>
        <taxon>Alteromonas</taxon>
    </lineage>
</organism>
<dbReference type="InterPro" id="IPR038488">
    <property type="entry name" value="Integrase_DNA-bd_sf"/>
</dbReference>
<keyword evidence="4" id="KW-0233">DNA recombination</keyword>
<dbReference type="PANTHER" id="PTHR30629:SF2">
    <property type="entry name" value="PROPHAGE INTEGRASE INTS-RELATED"/>
    <property type="match status" value="1"/>
</dbReference>
<keyword evidence="2" id="KW-0229">DNA integration</keyword>
<dbReference type="Gene3D" id="1.10.443.10">
    <property type="entry name" value="Intergrase catalytic core"/>
    <property type="match status" value="1"/>
</dbReference>
<dbReference type="GO" id="GO:0015074">
    <property type="term" value="P:DNA integration"/>
    <property type="evidence" value="ECO:0007669"/>
    <property type="project" value="UniProtKB-KW"/>
</dbReference>
<feature type="domain" description="Tyr recombinase" evidence="5">
    <location>
        <begin position="197"/>
        <end position="393"/>
    </location>
</feature>
<sequence length="404" mass="46633">MSNLTVKQVNLLAKGKPGKTSDGNGLLFVVPKRGEPYWSLRYTFNEKRREKSLGKFKQLMLAEARGEAETIRAMLREGIDPLSLSSLHKHNGMTFNELFQDMFENKLLKRLERPDIPKSKYDNNVAKFIGHLKVEQVNAFHIRDILNIITDSGRPTVANDVLDLLNNLFKHAIQLNITLNNPASAFSYKDAGGDESCRERVLTIDEVEQAFGKFRKYPESFTRDNYLACCLLVVLGVRKSELIQAPWREFDLDNAVWHLPKERTKKNFRAIKIPLPPLAVEWLRELKVRSRGSDFVFPARRQSSKPYMGSDTINSAINSLFGIDRSKKVQPPNRMGDLEHFRVHDLRRTFRSIGSELKFQDDHLERCLNHKISKLDEIYNKHDFFEERKGIHQAVSVALQPFLL</sequence>
<name>A0A918N018_9ALTE</name>
<dbReference type="Pfam" id="PF13356">
    <property type="entry name" value="Arm-DNA-bind_3"/>
    <property type="match status" value="1"/>
</dbReference>
<dbReference type="SUPFAM" id="SSF56349">
    <property type="entry name" value="DNA breaking-rejoining enzymes"/>
    <property type="match status" value="1"/>
</dbReference>
<comment type="similarity">
    <text evidence="1">Belongs to the 'phage' integrase family.</text>
</comment>
<evidence type="ECO:0000256" key="1">
    <source>
        <dbReference type="ARBA" id="ARBA00008857"/>
    </source>
</evidence>
<dbReference type="PROSITE" id="PS51898">
    <property type="entry name" value="TYR_RECOMBINASE"/>
    <property type="match status" value="1"/>
</dbReference>
<dbReference type="PANTHER" id="PTHR30629">
    <property type="entry name" value="PROPHAGE INTEGRASE"/>
    <property type="match status" value="1"/>
</dbReference>
<dbReference type="GO" id="GO:0003677">
    <property type="term" value="F:DNA binding"/>
    <property type="evidence" value="ECO:0007669"/>
    <property type="project" value="UniProtKB-KW"/>
</dbReference>
<evidence type="ECO:0000256" key="3">
    <source>
        <dbReference type="ARBA" id="ARBA00023125"/>
    </source>
</evidence>
<dbReference type="InterPro" id="IPR050808">
    <property type="entry name" value="Phage_Integrase"/>
</dbReference>
<protein>
    <submittedName>
        <fullName evidence="6">Phage integrase</fullName>
    </submittedName>
</protein>
<dbReference type="EMBL" id="BMXP01000007">
    <property type="protein sequence ID" value="GGW91500.1"/>
    <property type="molecule type" value="Genomic_DNA"/>
</dbReference>
<dbReference type="InterPro" id="IPR011010">
    <property type="entry name" value="DNA_brk_join_enz"/>
</dbReference>
<dbReference type="Pfam" id="PF00589">
    <property type="entry name" value="Phage_integrase"/>
    <property type="match status" value="1"/>
</dbReference>
<dbReference type="AlphaFoldDB" id="A0A918N018"/>
<reference evidence="6" key="1">
    <citation type="journal article" date="2014" name="Int. J. Syst. Evol. Microbiol.">
        <title>Complete genome sequence of Corynebacterium casei LMG S-19264T (=DSM 44701T), isolated from a smear-ripened cheese.</title>
        <authorList>
            <consortium name="US DOE Joint Genome Institute (JGI-PGF)"/>
            <person name="Walter F."/>
            <person name="Albersmeier A."/>
            <person name="Kalinowski J."/>
            <person name="Ruckert C."/>
        </authorList>
    </citation>
    <scope>NUCLEOTIDE SEQUENCE</scope>
    <source>
        <strain evidence="6">KCTC 22164</strain>
    </source>
</reference>
<keyword evidence="3" id="KW-0238">DNA-binding</keyword>
<dbReference type="Gene3D" id="1.10.150.130">
    <property type="match status" value="1"/>
</dbReference>
<evidence type="ECO:0000259" key="5">
    <source>
        <dbReference type="PROSITE" id="PS51898"/>
    </source>
</evidence>